<keyword evidence="3" id="KW-0378">Hydrolase</keyword>
<reference evidence="12 14" key="2">
    <citation type="journal article" date="2013" name="Nature">
        <title>Insights into bilaterian evolution from three spiralian genomes.</title>
        <authorList>
            <person name="Simakov O."/>
            <person name="Marletaz F."/>
            <person name="Cho S.J."/>
            <person name="Edsinger-Gonzales E."/>
            <person name="Havlak P."/>
            <person name="Hellsten U."/>
            <person name="Kuo D.H."/>
            <person name="Larsson T."/>
            <person name="Lv J."/>
            <person name="Arendt D."/>
            <person name="Savage R."/>
            <person name="Osoegawa K."/>
            <person name="de Jong P."/>
            <person name="Grimwood J."/>
            <person name="Chapman J.A."/>
            <person name="Shapiro H."/>
            <person name="Aerts A."/>
            <person name="Otillar R.P."/>
            <person name="Terry A.Y."/>
            <person name="Boore J.L."/>
            <person name="Grigoriev I.V."/>
            <person name="Lindberg D.R."/>
            <person name="Seaver E.C."/>
            <person name="Weisblat D.A."/>
            <person name="Putnam N.H."/>
            <person name="Rokhsar D.S."/>
        </authorList>
    </citation>
    <scope>NUCLEOTIDE SEQUENCE</scope>
    <source>
        <strain evidence="12 14">I ESC-2004</strain>
    </source>
</reference>
<evidence type="ECO:0000256" key="8">
    <source>
        <dbReference type="ARBA" id="ARBA00047984"/>
    </source>
</evidence>
<feature type="compositionally biased region" description="Basic and acidic residues" evidence="9">
    <location>
        <begin position="124"/>
        <end position="138"/>
    </location>
</feature>
<dbReference type="PANTHER" id="PTHR47958">
    <property type="entry name" value="ATP-DEPENDENT RNA HELICASE DBP3"/>
    <property type="match status" value="1"/>
</dbReference>
<dbReference type="SUPFAM" id="SSF52540">
    <property type="entry name" value="P-loop containing nucleoside triphosphate hydrolases"/>
    <property type="match status" value="1"/>
</dbReference>
<feature type="compositionally biased region" description="Gly residues" evidence="9">
    <location>
        <begin position="106"/>
        <end position="115"/>
    </location>
</feature>
<evidence type="ECO:0000256" key="9">
    <source>
        <dbReference type="SAM" id="MobiDB-lite"/>
    </source>
</evidence>
<keyword evidence="14" id="KW-1185">Reference proteome</keyword>
<dbReference type="InterPro" id="IPR027417">
    <property type="entry name" value="P-loop_NTPase"/>
</dbReference>
<feature type="compositionally biased region" description="Basic and acidic residues" evidence="9">
    <location>
        <begin position="191"/>
        <end position="205"/>
    </location>
</feature>
<feature type="compositionally biased region" description="Polar residues" evidence="9">
    <location>
        <begin position="1"/>
        <end position="14"/>
    </location>
</feature>
<keyword evidence="2" id="KW-0547">Nucleotide-binding</keyword>
<dbReference type="EMBL" id="KB294746">
    <property type="protein sequence ID" value="ELU14120.1"/>
    <property type="molecule type" value="Genomic_DNA"/>
</dbReference>
<dbReference type="GO" id="GO:0005524">
    <property type="term" value="F:ATP binding"/>
    <property type="evidence" value="ECO:0007669"/>
    <property type="project" value="UniProtKB-KW"/>
</dbReference>
<evidence type="ECO:0000259" key="10">
    <source>
        <dbReference type="PROSITE" id="PS51192"/>
    </source>
</evidence>
<evidence type="ECO:0000313" key="13">
    <source>
        <dbReference type="EnsemblMetazoa" id="CapteP224610"/>
    </source>
</evidence>
<accession>R7VEM1</accession>
<dbReference type="GO" id="GO:0003723">
    <property type="term" value="F:RNA binding"/>
    <property type="evidence" value="ECO:0007669"/>
    <property type="project" value="UniProtKB-KW"/>
</dbReference>
<dbReference type="CDD" id="cd18787">
    <property type="entry name" value="SF2_C_DEAD"/>
    <property type="match status" value="1"/>
</dbReference>
<dbReference type="Pfam" id="PF00270">
    <property type="entry name" value="DEAD"/>
    <property type="match status" value="1"/>
</dbReference>
<evidence type="ECO:0000256" key="4">
    <source>
        <dbReference type="ARBA" id="ARBA00022806"/>
    </source>
</evidence>
<feature type="region of interest" description="Disordered" evidence="9">
    <location>
        <begin position="734"/>
        <end position="792"/>
    </location>
</feature>
<comment type="catalytic activity">
    <reaction evidence="8">
        <text>ATP + H2O = ADP + phosphate + H(+)</text>
        <dbReference type="Rhea" id="RHEA:13065"/>
        <dbReference type="ChEBI" id="CHEBI:15377"/>
        <dbReference type="ChEBI" id="CHEBI:15378"/>
        <dbReference type="ChEBI" id="CHEBI:30616"/>
        <dbReference type="ChEBI" id="CHEBI:43474"/>
        <dbReference type="ChEBI" id="CHEBI:456216"/>
        <dbReference type="EC" id="3.6.4.13"/>
    </reaction>
</comment>
<comment type="similarity">
    <text evidence="7">Belongs to the DEAD box helicase family. DDX3/DED1 subfamily.</text>
</comment>
<evidence type="ECO:0000256" key="7">
    <source>
        <dbReference type="ARBA" id="ARBA00024358"/>
    </source>
</evidence>
<dbReference type="HOGENOM" id="CLU_003041_16_3_1"/>
<evidence type="ECO:0000313" key="12">
    <source>
        <dbReference type="EMBL" id="ELU14120.1"/>
    </source>
</evidence>
<feature type="compositionally biased region" description="Gly residues" evidence="9">
    <location>
        <begin position="236"/>
        <end position="258"/>
    </location>
</feature>
<dbReference type="EnsemblMetazoa" id="CapteT224610">
    <property type="protein sequence ID" value="CapteP224610"/>
    <property type="gene ID" value="CapteG224610"/>
</dbReference>
<dbReference type="FunFam" id="3.40.50.300:FF:000160">
    <property type="entry name" value="ATP-dependent RNA helicase DDX3X"/>
    <property type="match status" value="1"/>
</dbReference>
<feature type="region of interest" description="Disordered" evidence="9">
    <location>
        <begin position="808"/>
        <end position="830"/>
    </location>
</feature>
<feature type="domain" description="Helicase C-terminal" evidence="11">
    <location>
        <begin position="570"/>
        <end position="731"/>
    </location>
</feature>
<evidence type="ECO:0000256" key="5">
    <source>
        <dbReference type="ARBA" id="ARBA00022840"/>
    </source>
</evidence>
<name>R7VEM1_CAPTE</name>
<evidence type="ECO:0000256" key="3">
    <source>
        <dbReference type="ARBA" id="ARBA00022801"/>
    </source>
</evidence>
<gene>
    <name evidence="12" type="ORF">CAPTEDRAFT_224610</name>
</gene>
<dbReference type="Pfam" id="PF00271">
    <property type="entry name" value="Helicase_C"/>
    <property type="match status" value="1"/>
</dbReference>
<dbReference type="EMBL" id="AMQN01004939">
    <property type="status" value="NOT_ANNOTATED_CDS"/>
    <property type="molecule type" value="Genomic_DNA"/>
</dbReference>
<dbReference type="FunFam" id="3.40.50.300:FF:000008">
    <property type="entry name" value="ATP-dependent RNA helicase RhlB"/>
    <property type="match status" value="1"/>
</dbReference>
<dbReference type="AlphaFoldDB" id="R7VEM1"/>
<dbReference type="OrthoDB" id="196131at2759"/>
<dbReference type="InterPro" id="IPR001650">
    <property type="entry name" value="Helicase_C-like"/>
</dbReference>
<keyword evidence="6" id="KW-0694">RNA-binding</keyword>
<protein>
    <recommendedName>
        <fullName evidence="1">RNA helicase</fullName>
        <ecNumber evidence="1">3.6.4.13</ecNumber>
    </recommendedName>
</protein>
<dbReference type="EC" id="3.6.4.13" evidence="1"/>
<evidence type="ECO:0000256" key="1">
    <source>
        <dbReference type="ARBA" id="ARBA00012552"/>
    </source>
</evidence>
<evidence type="ECO:0000256" key="2">
    <source>
        <dbReference type="ARBA" id="ARBA00022741"/>
    </source>
</evidence>
<feature type="domain" description="Helicase ATP-binding" evidence="10">
    <location>
        <begin position="366"/>
        <end position="559"/>
    </location>
</feature>
<dbReference type="PROSITE" id="PS51192">
    <property type="entry name" value="HELICASE_ATP_BIND_1"/>
    <property type="match status" value="1"/>
</dbReference>
<dbReference type="CDD" id="cd18051">
    <property type="entry name" value="DEADc_DDX3"/>
    <property type="match status" value="1"/>
</dbReference>
<dbReference type="Proteomes" id="UP000014760">
    <property type="component" value="Unassembled WGS sequence"/>
</dbReference>
<reference evidence="13" key="3">
    <citation type="submission" date="2015-06" db="UniProtKB">
        <authorList>
            <consortium name="EnsemblMetazoa"/>
        </authorList>
    </citation>
    <scope>IDENTIFICATION</scope>
</reference>
<sequence length="830" mass="89652">MTDEANQNGQSLEQQVAAIDLNGAGGPANGAPNGANNTSKYVPPHMRNQPGGDMTQGPPPPQMAQSPPLNNFTMPPPPAGQPPPMQDAVAEPKYNSLPRGSSSDMRGGGRGGATRGSGNMRGWSADRDLEVEGGRQEWGRGPPRRGSQDQQGWTGGRNNYNSRGGGGGGWDNQEPPRDGGGRWDNNSGGWDQRDGGRSNSRERRGGSGWGGGNDRYQGGQQRMGGGGGRWDNLDQGGQGGRDQGGRWGGNQQQGGGGNNRWDRGERSQQQGAYDGGGRWSRLDEGPTGIDWSKPLSRNERLEHELFGNSNTGINFDKYESIPVEATGEGAPKPIEKFTDIHLGEIIDTNIELCKYTCPTPVQKYAIPVIIGKRDLMACAQTGSGKTAAFLLPVLSRLYQMGPPKDDLEQQAAQGRFNQRKQFPLALVLAPTRELATQIYDEARKFAYRSHVRPCVVYGGADIGAQMRDLSKGCHLLVATPGRLVDMMERGKVGVERIRFLVLDEADRMLDMGFEPQIRRIVEKDNMPVTGDRQTLMFSATFPKEIQMLARDFLHDYIFLAVGRVGSTSENITQKVVWVEDNDKRSFLLDLLNASGPDSLTLVFVETKKGADSLEYFLYTEGYPAGSIHGDRSQREREDALKTFRSGKTPILVATAVAARGLDISNVKHVINFDLPSDIEEYVHRIGRTGRVGNLGLATSFFNEKNKNIVKDLVSLLMEAHQEVPGWLESMCAEQRHSTGSSRRGNNKGRFGSGTFGARDYRQQQTVPSGRGGGRGGPQAGGNPGQGAFAAPPPPFFYGGYGGGGGGSYGGAYSAVAPPSGPPAQDWWGGN</sequence>
<feature type="region of interest" description="Disordered" evidence="9">
    <location>
        <begin position="1"/>
        <end position="295"/>
    </location>
</feature>
<dbReference type="Gene3D" id="3.40.50.300">
    <property type="entry name" value="P-loop containing nucleotide triphosphate hydrolases"/>
    <property type="match status" value="2"/>
</dbReference>
<dbReference type="GO" id="GO:0003724">
    <property type="term" value="F:RNA helicase activity"/>
    <property type="evidence" value="ECO:0007669"/>
    <property type="project" value="UniProtKB-EC"/>
</dbReference>
<dbReference type="STRING" id="283909.R7VEM1"/>
<dbReference type="PROSITE" id="PS00039">
    <property type="entry name" value="DEAD_ATP_HELICASE"/>
    <property type="match status" value="1"/>
</dbReference>
<organism evidence="12">
    <name type="scientific">Capitella teleta</name>
    <name type="common">Polychaete worm</name>
    <dbReference type="NCBI Taxonomy" id="283909"/>
    <lineage>
        <taxon>Eukaryota</taxon>
        <taxon>Metazoa</taxon>
        <taxon>Spiralia</taxon>
        <taxon>Lophotrochozoa</taxon>
        <taxon>Annelida</taxon>
        <taxon>Polychaeta</taxon>
        <taxon>Sedentaria</taxon>
        <taxon>Scolecida</taxon>
        <taxon>Capitellidae</taxon>
        <taxon>Capitella</taxon>
    </lineage>
</organism>
<proteinExistence type="inferred from homology"/>
<keyword evidence="4" id="KW-0347">Helicase</keyword>
<evidence type="ECO:0000259" key="11">
    <source>
        <dbReference type="PROSITE" id="PS51194"/>
    </source>
</evidence>
<reference evidence="14" key="1">
    <citation type="submission" date="2012-12" db="EMBL/GenBank/DDBJ databases">
        <authorList>
            <person name="Hellsten U."/>
            <person name="Grimwood J."/>
            <person name="Chapman J.A."/>
            <person name="Shapiro H."/>
            <person name="Aerts A."/>
            <person name="Otillar R.P."/>
            <person name="Terry A.Y."/>
            <person name="Boore J.L."/>
            <person name="Simakov O."/>
            <person name="Marletaz F."/>
            <person name="Cho S.-J."/>
            <person name="Edsinger-Gonzales E."/>
            <person name="Havlak P."/>
            <person name="Kuo D.-H."/>
            <person name="Larsson T."/>
            <person name="Lv J."/>
            <person name="Arendt D."/>
            <person name="Savage R."/>
            <person name="Osoegawa K."/>
            <person name="de Jong P."/>
            <person name="Lindberg D.R."/>
            <person name="Seaver E.C."/>
            <person name="Weisblat D.A."/>
            <person name="Putnam N.H."/>
            <person name="Grigoriev I.V."/>
            <person name="Rokhsar D.S."/>
        </authorList>
    </citation>
    <scope>NUCLEOTIDE SEQUENCE</scope>
    <source>
        <strain evidence="14">I ESC-2004</strain>
    </source>
</reference>
<feature type="compositionally biased region" description="Low complexity" evidence="9">
    <location>
        <begin position="63"/>
        <end position="73"/>
    </location>
</feature>
<dbReference type="FunCoup" id="R7VEM1">
    <property type="interactions" value="1471"/>
</dbReference>
<feature type="compositionally biased region" description="Pro residues" evidence="9">
    <location>
        <begin position="74"/>
        <end position="85"/>
    </location>
</feature>
<evidence type="ECO:0000313" key="14">
    <source>
        <dbReference type="Proteomes" id="UP000014760"/>
    </source>
</evidence>
<dbReference type="InterPro" id="IPR011545">
    <property type="entry name" value="DEAD/DEAH_box_helicase_dom"/>
</dbReference>
<keyword evidence="5" id="KW-0067">ATP-binding</keyword>
<dbReference type="OMA" id="ISGNDRW"/>
<dbReference type="InterPro" id="IPR000629">
    <property type="entry name" value="RNA-helicase_DEAD-box_CS"/>
</dbReference>
<dbReference type="PROSITE" id="PS51194">
    <property type="entry name" value="HELICASE_CTER"/>
    <property type="match status" value="1"/>
</dbReference>
<dbReference type="GO" id="GO:0016787">
    <property type="term" value="F:hydrolase activity"/>
    <property type="evidence" value="ECO:0007669"/>
    <property type="project" value="UniProtKB-KW"/>
</dbReference>
<dbReference type="SMART" id="SM00490">
    <property type="entry name" value="HELICc"/>
    <property type="match status" value="1"/>
</dbReference>
<evidence type="ECO:0000256" key="6">
    <source>
        <dbReference type="ARBA" id="ARBA00022884"/>
    </source>
</evidence>
<dbReference type="SMART" id="SM00487">
    <property type="entry name" value="DEXDc"/>
    <property type="match status" value="1"/>
</dbReference>
<dbReference type="InterPro" id="IPR014001">
    <property type="entry name" value="Helicase_ATP-bd"/>
</dbReference>
<feature type="compositionally biased region" description="Gly residues" evidence="9">
    <location>
        <begin position="769"/>
        <end position="784"/>
    </location>
</feature>